<name>A0A1Y2G2Y9_9BASI</name>
<keyword evidence="7" id="KW-0560">Oxidoreductase</keyword>
<dbReference type="InterPro" id="IPR017927">
    <property type="entry name" value="FAD-bd_FR_type"/>
</dbReference>
<evidence type="ECO:0000313" key="11">
    <source>
        <dbReference type="Proteomes" id="UP000193467"/>
    </source>
</evidence>
<dbReference type="SUPFAM" id="SSF52343">
    <property type="entry name" value="Ferredoxin reductase-like, C-terminal NADP-linked domain"/>
    <property type="match status" value="1"/>
</dbReference>
<keyword evidence="6" id="KW-0521">NADP</keyword>
<dbReference type="Gene3D" id="1.20.990.10">
    <property type="entry name" value="NADPH-cytochrome p450 Reductase, Chain A, domain 3"/>
    <property type="match status" value="1"/>
</dbReference>
<evidence type="ECO:0000256" key="4">
    <source>
        <dbReference type="ARBA" id="ARBA00022643"/>
    </source>
</evidence>
<keyword evidence="3" id="KW-0285">Flavoprotein</keyword>
<keyword evidence="4" id="KW-0288">FMN</keyword>
<comment type="cofactor">
    <cofactor evidence="2">
        <name>FAD</name>
        <dbReference type="ChEBI" id="CHEBI:57692"/>
    </cofactor>
</comment>
<dbReference type="InterPro" id="IPR003097">
    <property type="entry name" value="CysJ-like_FAD-binding"/>
</dbReference>
<feature type="domain" description="Flavodoxin-like" evidence="8">
    <location>
        <begin position="16"/>
        <end position="160"/>
    </location>
</feature>
<dbReference type="InterPro" id="IPR001709">
    <property type="entry name" value="Flavoprot_Pyr_Nucl_cyt_Rdtase"/>
</dbReference>
<dbReference type="AlphaFoldDB" id="A0A1Y2G2Y9"/>
<evidence type="ECO:0000256" key="1">
    <source>
        <dbReference type="ARBA" id="ARBA00001917"/>
    </source>
</evidence>
<evidence type="ECO:0000259" key="9">
    <source>
        <dbReference type="PROSITE" id="PS51384"/>
    </source>
</evidence>
<dbReference type="Pfam" id="PF00667">
    <property type="entry name" value="FAD_binding_1"/>
    <property type="match status" value="1"/>
</dbReference>
<dbReference type="Gene3D" id="2.40.30.10">
    <property type="entry name" value="Translation factors"/>
    <property type="match status" value="1"/>
</dbReference>
<dbReference type="InterPro" id="IPR008254">
    <property type="entry name" value="Flavodoxin/NO_synth"/>
</dbReference>
<evidence type="ECO:0000313" key="10">
    <source>
        <dbReference type="EMBL" id="ORY90157.1"/>
    </source>
</evidence>
<dbReference type="GO" id="GO:0010181">
    <property type="term" value="F:FMN binding"/>
    <property type="evidence" value="ECO:0007669"/>
    <property type="project" value="InterPro"/>
</dbReference>
<dbReference type="EMBL" id="MCGR01000004">
    <property type="protein sequence ID" value="ORY90157.1"/>
    <property type="molecule type" value="Genomic_DNA"/>
</dbReference>
<dbReference type="PRINTS" id="PR00371">
    <property type="entry name" value="FPNCR"/>
</dbReference>
<feature type="domain" description="FAD-binding FR-type" evidence="9">
    <location>
        <begin position="207"/>
        <end position="449"/>
    </location>
</feature>
<dbReference type="GO" id="GO:0050660">
    <property type="term" value="F:flavin adenine dinucleotide binding"/>
    <property type="evidence" value="ECO:0007669"/>
    <property type="project" value="TreeGrafter"/>
</dbReference>
<dbReference type="PANTHER" id="PTHR19384:SF10">
    <property type="entry name" value="NADPH-DEPENDENT DIFLAVIN OXIDOREDUCTASE 1"/>
    <property type="match status" value="1"/>
</dbReference>
<dbReference type="Gene3D" id="3.40.50.80">
    <property type="entry name" value="Nucleotide-binding domain of ferredoxin-NADP reductase (FNR) module"/>
    <property type="match status" value="1"/>
</dbReference>
<evidence type="ECO:0000256" key="2">
    <source>
        <dbReference type="ARBA" id="ARBA00001974"/>
    </source>
</evidence>
<evidence type="ECO:0000256" key="5">
    <source>
        <dbReference type="ARBA" id="ARBA00022827"/>
    </source>
</evidence>
<keyword evidence="5" id="KW-0274">FAD</keyword>
<proteinExistence type="predicted"/>
<evidence type="ECO:0000259" key="8">
    <source>
        <dbReference type="PROSITE" id="PS50902"/>
    </source>
</evidence>
<dbReference type="PROSITE" id="PS51384">
    <property type="entry name" value="FAD_FR"/>
    <property type="match status" value="1"/>
</dbReference>
<sequence length="551" mass="61600">MVWALSEPPPLPSRSFLVIHASVTGTAVDIAERLARRGRREGWAVTVKGVAEFNQLELLETPLIVFVLPTTGNGAAPPTFLPLWNALLHPSLPPDFLEDLRYAVFALGDSSYGKYNWVGKKMSRRMDSLGATAVVQRGEGDDQNEWGVESTFPGWMDEFYKAIDPLTPAIDGLGQLSISDVPPARIQLDKVTGNTLEVNPTPPPWAFDVRWAKIRDIERTTAPGWYQDVREVELEIEGFAEEQVLYEAGDVLEIRPQNSPEDVDKFLTSIGWTSIADHPYSITARSSDQPLPPHLPSPYVTTLRHLLTHEVDIGCVPRLSFFEWLAAFSGGDMEEKLRHFCSGEGQDDLIEYTNRPRRTINEVMYEFRSAKVPPEYILDLLPPMRARGFSISSSPAAHDGKVDLLVAIVNYRTLMSTPRKGVCTSYIASLSPGDRLPVRFDTSGILRLPAGTPPLIMVGPGTGVAPFRALMEERRRVGAKENLLFFGCRSISQDFHFEKEWKKMVDEGDLTLSVAASRDQDDKIYVQHRISEHSKMIWDYLSRGGLVYLCG</sequence>
<dbReference type="InterPro" id="IPR023173">
    <property type="entry name" value="NADPH_Cyt_P450_Rdtase_alpha"/>
</dbReference>
<evidence type="ECO:0000256" key="3">
    <source>
        <dbReference type="ARBA" id="ARBA00022630"/>
    </source>
</evidence>
<protein>
    <recommendedName>
        <fullName evidence="12">NADPH-dependent diflavin oxidoreductase 1</fullName>
    </recommendedName>
</protein>
<dbReference type="InParanoid" id="A0A1Y2G2Y9"/>
<dbReference type="Gene3D" id="3.40.50.360">
    <property type="match status" value="1"/>
</dbReference>
<evidence type="ECO:0000256" key="7">
    <source>
        <dbReference type="ARBA" id="ARBA00023002"/>
    </source>
</evidence>
<reference evidence="10 11" key="1">
    <citation type="submission" date="2016-07" db="EMBL/GenBank/DDBJ databases">
        <title>Pervasive Adenine N6-methylation of Active Genes in Fungi.</title>
        <authorList>
            <consortium name="DOE Joint Genome Institute"/>
            <person name="Mondo S.J."/>
            <person name="Dannebaum R.O."/>
            <person name="Kuo R.C."/>
            <person name="Labutti K."/>
            <person name="Haridas S."/>
            <person name="Kuo A."/>
            <person name="Salamov A."/>
            <person name="Ahrendt S.R."/>
            <person name="Lipzen A."/>
            <person name="Sullivan W."/>
            <person name="Andreopoulos W.B."/>
            <person name="Clum A."/>
            <person name="Lindquist E."/>
            <person name="Daum C."/>
            <person name="Ramamoorthy G.K."/>
            <person name="Gryganskyi A."/>
            <person name="Culley D."/>
            <person name="Magnuson J.K."/>
            <person name="James T.Y."/>
            <person name="O'Malley M.A."/>
            <person name="Stajich J.E."/>
            <person name="Spatafora J.W."/>
            <person name="Visel A."/>
            <person name="Grigoriev I.V."/>
        </authorList>
    </citation>
    <scope>NUCLEOTIDE SEQUENCE [LARGE SCALE GENOMIC DNA]</scope>
    <source>
        <strain evidence="10 11">62-1032</strain>
    </source>
</reference>
<gene>
    <name evidence="10" type="ORF">BCR35DRAFT_299714</name>
</gene>
<comment type="cofactor">
    <cofactor evidence="1">
        <name>FMN</name>
        <dbReference type="ChEBI" id="CHEBI:58210"/>
    </cofactor>
</comment>
<dbReference type="Proteomes" id="UP000193467">
    <property type="component" value="Unassembled WGS sequence"/>
</dbReference>
<evidence type="ECO:0000256" key="6">
    <source>
        <dbReference type="ARBA" id="ARBA00022857"/>
    </source>
</evidence>
<dbReference type="InterPro" id="IPR017938">
    <property type="entry name" value="Riboflavin_synthase-like_b-brl"/>
</dbReference>
<organism evidence="10 11">
    <name type="scientific">Leucosporidium creatinivorum</name>
    <dbReference type="NCBI Taxonomy" id="106004"/>
    <lineage>
        <taxon>Eukaryota</taxon>
        <taxon>Fungi</taxon>
        <taxon>Dikarya</taxon>
        <taxon>Basidiomycota</taxon>
        <taxon>Pucciniomycotina</taxon>
        <taxon>Microbotryomycetes</taxon>
        <taxon>Leucosporidiales</taxon>
        <taxon>Leucosporidium</taxon>
    </lineage>
</organism>
<dbReference type="SUPFAM" id="SSF63380">
    <property type="entry name" value="Riboflavin synthase domain-like"/>
    <property type="match status" value="1"/>
</dbReference>
<dbReference type="InterPro" id="IPR001433">
    <property type="entry name" value="OxRdtase_FAD/NAD-bd"/>
</dbReference>
<dbReference type="Pfam" id="PF00175">
    <property type="entry name" value="NAD_binding_1"/>
    <property type="match status" value="1"/>
</dbReference>
<dbReference type="PROSITE" id="PS50902">
    <property type="entry name" value="FLAVODOXIN_LIKE"/>
    <property type="match status" value="1"/>
</dbReference>
<dbReference type="InterPro" id="IPR001094">
    <property type="entry name" value="Flavdoxin-like"/>
</dbReference>
<dbReference type="SUPFAM" id="SSF52218">
    <property type="entry name" value="Flavoproteins"/>
    <property type="match status" value="1"/>
</dbReference>
<dbReference type="PRINTS" id="PR00369">
    <property type="entry name" value="FLAVODOXIN"/>
</dbReference>
<dbReference type="Pfam" id="PF00258">
    <property type="entry name" value="Flavodoxin_1"/>
    <property type="match status" value="1"/>
</dbReference>
<dbReference type="InterPro" id="IPR039261">
    <property type="entry name" value="FNR_nucleotide-bd"/>
</dbReference>
<dbReference type="PANTHER" id="PTHR19384">
    <property type="entry name" value="NITRIC OXIDE SYNTHASE-RELATED"/>
    <property type="match status" value="1"/>
</dbReference>
<dbReference type="GO" id="GO:0005829">
    <property type="term" value="C:cytosol"/>
    <property type="evidence" value="ECO:0007669"/>
    <property type="project" value="TreeGrafter"/>
</dbReference>
<dbReference type="OrthoDB" id="1856718at2759"/>
<accession>A0A1Y2G2Y9</accession>
<evidence type="ECO:0008006" key="12">
    <source>
        <dbReference type="Google" id="ProtNLM"/>
    </source>
</evidence>
<dbReference type="InterPro" id="IPR029039">
    <property type="entry name" value="Flavoprotein-like_sf"/>
</dbReference>
<keyword evidence="11" id="KW-1185">Reference proteome</keyword>
<dbReference type="STRING" id="106004.A0A1Y2G2Y9"/>
<dbReference type="GO" id="GO:0016491">
    <property type="term" value="F:oxidoreductase activity"/>
    <property type="evidence" value="ECO:0007669"/>
    <property type="project" value="UniProtKB-KW"/>
</dbReference>
<comment type="caution">
    <text evidence="10">The sequence shown here is derived from an EMBL/GenBank/DDBJ whole genome shotgun (WGS) entry which is preliminary data.</text>
</comment>
<dbReference type="FunCoup" id="A0A1Y2G2Y9">
    <property type="interactions" value="472"/>
</dbReference>